<evidence type="ECO:0000256" key="6">
    <source>
        <dbReference type="ARBA" id="ARBA00022840"/>
    </source>
</evidence>
<name>A0A1G8QBL3_9RHOB</name>
<evidence type="ECO:0000256" key="8">
    <source>
        <dbReference type="ARBA" id="ARBA00023065"/>
    </source>
</evidence>
<evidence type="ECO:0000256" key="3">
    <source>
        <dbReference type="ARBA" id="ARBA00022448"/>
    </source>
</evidence>
<evidence type="ECO:0000256" key="4">
    <source>
        <dbReference type="ARBA" id="ARBA00022475"/>
    </source>
</evidence>
<gene>
    <name evidence="15" type="ORF">SAMN04487993_101524</name>
</gene>
<comment type="subcellular location">
    <subcellularLocation>
        <location evidence="1">Cell inner membrane</location>
        <topology evidence="1">Peripheral membrane protein</topology>
    </subcellularLocation>
</comment>
<evidence type="ECO:0000256" key="1">
    <source>
        <dbReference type="ARBA" id="ARBA00004417"/>
    </source>
</evidence>
<dbReference type="PANTHER" id="PTHR43297:SF13">
    <property type="entry name" value="NICKEL ABC TRANSPORTER, ATP-BINDING PROTEIN"/>
    <property type="match status" value="1"/>
</dbReference>
<evidence type="ECO:0000256" key="5">
    <source>
        <dbReference type="ARBA" id="ARBA00022741"/>
    </source>
</evidence>
<reference evidence="15 16" key="1">
    <citation type="submission" date="2016-10" db="EMBL/GenBank/DDBJ databases">
        <authorList>
            <person name="de Groot N.N."/>
        </authorList>
    </citation>
    <scope>NUCLEOTIDE SEQUENCE [LARGE SCALE GENOMIC DNA]</scope>
    <source>
        <strain evidence="15 16">DSM 26424</strain>
    </source>
</reference>
<evidence type="ECO:0000259" key="14">
    <source>
        <dbReference type="PROSITE" id="PS50893"/>
    </source>
</evidence>
<sequence>MLVLRDVTITFRRYAGLLRQVEVPGVRGVSLRLAPGEVLALVGGSGAGKSLIAHAILGLLPRNARLRGTLEFDGQVLGQPYPPGLRGRRIAFLPQQASHLDPTARVGRQLAWAARRVGARADLGARLAALGLPQGTTRLYPHQLSGGMARRVLAAAAGAGQPDLLIADEPTVGLDPASAARLLDRLRAEATRGAAVLLISHDLPAILPLAHRVAVLVEGGMRAEERAADFAGQGDALSSAYARALWRALPQNGFDPDA</sequence>
<keyword evidence="8" id="KW-0406">Ion transport</keyword>
<dbReference type="PROSITE" id="PS50893">
    <property type="entry name" value="ABC_TRANSPORTER_2"/>
    <property type="match status" value="1"/>
</dbReference>
<dbReference type="Proteomes" id="UP000199093">
    <property type="component" value="Unassembled WGS sequence"/>
</dbReference>
<dbReference type="InterPro" id="IPR003593">
    <property type="entry name" value="AAA+_ATPase"/>
</dbReference>
<comment type="catalytic activity">
    <reaction evidence="13">
        <text>Ni(2+)(out) + ATP + H2O = Ni(2+)(in) + ADP + phosphate + H(+)</text>
        <dbReference type="Rhea" id="RHEA:15557"/>
        <dbReference type="ChEBI" id="CHEBI:15377"/>
        <dbReference type="ChEBI" id="CHEBI:15378"/>
        <dbReference type="ChEBI" id="CHEBI:30616"/>
        <dbReference type="ChEBI" id="CHEBI:43474"/>
        <dbReference type="ChEBI" id="CHEBI:49786"/>
        <dbReference type="ChEBI" id="CHEBI:456216"/>
        <dbReference type="EC" id="7.2.2.11"/>
    </reaction>
    <physiologicalReaction direction="left-to-right" evidence="13">
        <dbReference type="Rhea" id="RHEA:15558"/>
    </physiologicalReaction>
</comment>
<evidence type="ECO:0000256" key="10">
    <source>
        <dbReference type="ARBA" id="ARBA00038669"/>
    </source>
</evidence>
<dbReference type="STRING" id="555512.SAMN04487993_101524"/>
<comment type="subunit">
    <text evidence="10">The complex is composed of two ATP-binding proteins (NikD and NikE), two transmembrane proteins (NikB and NikC) and a solute-binding protein (NikA).</text>
</comment>
<dbReference type="Gene3D" id="3.40.50.300">
    <property type="entry name" value="P-loop containing nucleotide triphosphate hydrolases"/>
    <property type="match status" value="1"/>
</dbReference>
<dbReference type="AlphaFoldDB" id="A0A1G8QBL3"/>
<dbReference type="GO" id="GO:0015413">
    <property type="term" value="F:ABC-type nickel transporter activity"/>
    <property type="evidence" value="ECO:0007669"/>
    <property type="project" value="UniProtKB-EC"/>
</dbReference>
<keyword evidence="6 15" id="KW-0067">ATP-binding</keyword>
<dbReference type="GO" id="GO:0016887">
    <property type="term" value="F:ATP hydrolysis activity"/>
    <property type="evidence" value="ECO:0007669"/>
    <property type="project" value="InterPro"/>
</dbReference>
<dbReference type="OrthoDB" id="7374568at2"/>
<dbReference type="EC" id="7.2.2.11" evidence="11"/>
<proteinExistence type="inferred from homology"/>
<keyword evidence="5" id="KW-0547">Nucleotide-binding</keyword>
<comment type="similarity">
    <text evidence="2">Belongs to the ABC transporter superfamily.</text>
</comment>
<feature type="domain" description="ABC transporter" evidence="14">
    <location>
        <begin position="4"/>
        <end position="243"/>
    </location>
</feature>
<evidence type="ECO:0000256" key="12">
    <source>
        <dbReference type="ARBA" id="ARBA00044143"/>
    </source>
</evidence>
<evidence type="ECO:0000313" key="15">
    <source>
        <dbReference type="EMBL" id="SDJ01988.1"/>
    </source>
</evidence>
<dbReference type="GO" id="GO:0005524">
    <property type="term" value="F:ATP binding"/>
    <property type="evidence" value="ECO:0007669"/>
    <property type="project" value="UniProtKB-KW"/>
</dbReference>
<dbReference type="PANTHER" id="PTHR43297">
    <property type="entry name" value="OLIGOPEPTIDE TRANSPORT ATP-BINDING PROTEIN APPD"/>
    <property type="match status" value="1"/>
</dbReference>
<evidence type="ECO:0000256" key="11">
    <source>
        <dbReference type="ARBA" id="ARBA00039098"/>
    </source>
</evidence>
<evidence type="ECO:0000256" key="9">
    <source>
        <dbReference type="ARBA" id="ARBA00023136"/>
    </source>
</evidence>
<keyword evidence="9" id="KW-0472">Membrane</keyword>
<evidence type="ECO:0000256" key="7">
    <source>
        <dbReference type="ARBA" id="ARBA00022967"/>
    </source>
</evidence>
<dbReference type="GO" id="GO:0005886">
    <property type="term" value="C:plasma membrane"/>
    <property type="evidence" value="ECO:0007669"/>
    <property type="project" value="UniProtKB-SubCell"/>
</dbReference>
<dbReference type="RefSeq" id="WP_089849143.1">
    <property type="nucleotide sequence ID" value="NZ_FNEJ01000015.1"/>
</dbReference>
<dbReference type="InterPro" id="IPR027417">
    <property type="entry name" value="P-loop_NTPase"/>
</dbReference>
<evidence type="ECO:0000256" key="2">
    <source>
        <dbReference type="ARBA" id="ARBA00005417"/>
    </source>
</evidence>
<keyword evidence="16" id="KW-1185">Reference proteome</keyword>
<keyword evidence="3" id="KW-0813">Transport</keyword>
<organism evidence="15 16">
    <name type="scientific">Salipiger marinus</name>
    <dbReference type="NCBI Taxonomy" id="555512"/>
    <lineage>
        <taxon>Bacteria</taxon>
        <taxon>Pseudomonadati</taxon>
        <taxon>Pseudomonadota</taxon>
        <taxon>Alphaproteobacteria</taxon>
        <taxon>Rhodobacterales</taxon>
        <taxon>Roseobacteraceae</taxon>
        <taxon>Salipiger</taxon>
    </lineage>
</organism>
<accession>A0A1G8QBL3</accession>
<dbReference type="SMART" id="SM00382">
    <property type="entry name" value="AAA"/>
    <property type="match status" value="1"/>
</dbReference>
<dbReference type="InterPro" id="IPR050388">
    <property type="entry name" value="ABC_Ni/Peptide_Import"/>
</dbReference>
<dbReference type="Pfam" id="PF00005">
    <property type="entry name" value="ABC_tran"/>
    <property type="match status" value="1"/>
</dbReference>
<evidence type="ECO:0000256" key="13">
    <source>
        <dbReference type="ARBA" id="ARBA00048610"/>
    </source>
</evidence>
<evidence type="ECO:0000313" key="16">
    <source>
        <dbReference type="Proteomes" id="UP000199093"/>
    </source>
</evidence>
<protein>
    <recommendedName>
        <fullName evidence="12">Nickel import system ATP-binding protein NikD</fullName>
        <ecNumber evidence="11">7.2.2.11</ecNumber>
    </recommendedName>
</protein>
<keyword evidence="4" id="KW-1003">Cell membrane</keyword>
<keyword evidence="7" id="KW-1278">Translocase</keyword>
<dbReference type="InterPro" id="IPR003439">
    <property type="entry name" value="ABC_transporter-like_ATP-bd"/>
</dbReference>
<dbReference type="SUPFAM" id="SSF52540">
    <property type="entry name" value="P-loop containing nucleoside triphosphate hydrolases"/>
    <property type="match status" value="1"/>
</dbReference>
<dbReference type="EMBL" id="FNEJ01000015">
    <property type="protein sequence ID" value="SDJ01988.1"/>
    <property type="molecule type" value="Genomic_DNA"/>
</dbReference>